<dbReference type="GeneID" id="91004541"/>
<dbReference type="InterPro" id="IPR035093">
    <property type="entry name" value="RelE/ParE_toxin_dom_sf"/>
</dbReference>
<gene>
    <name evidence="3" type="ORF">C8J25_101448</name>
</gene>
<dbReference type="PANTHER" id="PTHR33755">
    <property type="entry name" value="TOXIN PARE1-RELATED"/>
    <property type="match status" value="1"/>
</dbReference>
<dbReference type="EMBL" id="QAYE01000001">
    <property type="protein sequence ID" value="PTW48947.1"/>
    <property type="molecule type" value="Genomic_DNA"/>
</dbReference>
<dbReference type="Pfam" id="PF05016">
    <property type="entry name" value="ParE_toxin"/>
    <property type="match status" value="1"/>
</dbReference>
<evidence type="ECO:0000313" key="4">
    <source>
        <dbReference type="Proteomes" id="UP000244013"/>
    </source>
</evidence>
<evidence type="ECO:0000256" key="2">
    <source>
        <dbReference type="ARBA" id="ARBA00022649"/>
    </source>
</evidence>
<reference evidence="3 4" key="1">
    <citation type="submission" date="2018-04" db="EMBL/GenBank/DDBJ databases">
        <title>Genomic Encyclopedia of Type Strains, Phase III (KMG-III): the genomes of soil and plant-associated and newly described type strains.</title>
        <authorList>
            <person name="Whitman W."/>
        </authorList>
    </citation>
    <scope>NUCLEOTIDE SEQUENCE [LARGE SCALE GENOMIC DNA]</scope>
    <source>
        <strain evidence="3 4">MA-olki</strain>
    </source>
</reference>
<accession>A0A2T5UBR0</accession>
<sequence>MSAPGIADLPLNWRPEARQALRDITTYIADRNADAASRLGAAILHTTNRIAEHPYLYRPGRVAGTREAVIHPNYLLVYRVTETIEILAVLHARQQYP</sequence>
<keyword evidence="2" id="KW-1277">Toxin-antitoxin system</keyword>
<organism evidence="3 4">
    <name type="scientific">Sphingomonas faeni</name>
    <dbReference type="NCBI Taxonomy" id="185950"/>
    <lineage>
        <taxon>Bacteria</taxon>
        <taxon>Pseudomonadati</taxon>
        <taxon>Pseudomonadota</taxon>
        <taxon>Alphaproteobacteria</taxon>
        <taxon>Sphingomonadales</taxon>
        <taxon>Sphingomonadaceae</taxon>
        <taxon>Sphingomonas</taxon>
    </lineage>
</organism>
<dbReference type="AlphaFoldDB" id="A0A2T5UBR0"/>
<comment type="caution">
    <text evidence="3">The sequence shown here is derived from an EMBL/GenBank/DDBJ whole genome shotgun (WGS) entry which is preliminary data.</text>
</comment>
<dbReference type="InterPro" id="IPR051803">
    <property type="entry name" value="TA_system_RelE-like_toxin"/>
</dbReference>
<dbReference type="RefSeq" id="WP_244186665.1">
    <property type="nucleotide sequence ID" value="NZ_QAYE01000001.1"/>
</dbReference>
<protein>
    <submittedName>
        <fullName evidence="3">Addiction module RelE/StbE family toxin</fullName>
    </submittedName>
</protein>
<proteinExistence type="inferred from homology"/>
<evidence type="ECO:0000256" key="1">
    <source>
        <dbReference type="ARBA" id="ARBA00006226"/>
    </source>
</evidence>
<dbReference type="Gene3D" id="3.30.2310.20">
    <property type="entry name" value="RelE-like"/>
    <property type="match status" value="1"/>
</dbReference>
<comment type="similarity">
    <text evidence="1">Belongs to the RelE toxin family.</text>
</comment>
<evidence type="ECO:0000313" key="3">
    <source>
        <dbReference type="EMBL" id="PTW48947.1"/>
    </source>
</evidence>
<dbReference type="NCBIfam" id="TIGR02385">
    <property type="entry name" value="RelE_StbE"/>
    <property type="match status" value="1"/>
</dbReference>
<dbReference type="InterPro" id="IPR007712">
    <property type="entry name" value="RelE/ParE_toxin"/>
</dbReference>
<name>A0A2T5UBR0_9SPHN</name>
<dbReference type="Proteomes" id="UP000244013">
    <property type="component" value="Unassembled WGS sequence"/>
</dbReference>